<dbReference type="GeneID" id="108674362"/>
<dbReference type="GO" id="GO:0016020">
    <property type="term" value="C:membrane"/>
    <property type="evidence" value="ECO:0007669"/>
    <property type="project" value="TreeGrafter"/>
</dbReference>
<proteinExistence type="predicted"/>
<gene>
    <name evidence="4" type="primary">LOC108674362</name>
</gene>
<feature type="domain" description="Reelin" evidence="2">
    <location>
        <begin position="31"/>
        <end position="155"/>
    </location>
</feature>
<evidence type="ECO:0000256" key="1">
    <source>
        <dbReference type="SAM" id="SignalP"/>
    </source>
</evidence>
<dbReference type="RefSeq" id="XP_018017794.2">
    <property type="nucleotide sequence ID" value="XM_018162305.2"/>
</dbReference>
<keyword evidence="3" id="KW-1185">Reference proteome</keyword>
<evidence type="ECO:0000313" key="3">
    <source>
        <dbReference type="Proteomes" id="UP000694843"/>
    </source>
</evidence>
<evidence type="ECO:0000313" key="4">
    <source>
        <dbReference type="RefSeq" id="XP_018017794.2"/>
    </source>
</evidence>
<dbReference type="KEGG" id="hazt:108674362"/>
<dbReference type="OMA" id="TTTGMFD"/>
<keyword evidence="1" id="KW-0732">Signal</keyword>
<dbReference type="OrthoDB" id="6382110at2759"/>
<dbReference type="CDD" id="cd08544">
    <property type="entry name" value="Reeler"/>
    <property type="match status" value="1"/>
</dbReference>
<dbReference type="PANTHER" id="PTHR45828">
    <property type="entry name" value="CYTOCHROME B561/FERRIC REDUCTASE TRANSMEMBRANE"/>
    <property type="match status" value="1"/>
</dbReference>
<dbReference type="Gene3D" id="2.60.40.4060">
    <property type="entry name" value="Reeler domain"/>
    <property type="match status" value="1"/>
</dbReference>
<protein>
    <submittedName>
        <fullName evidence="4">Defense protein 2</fullName>
    </submittedName>
</protein>
<reference evidence="4" key="1">
    <citation type="submission" date="2025-08" db="UniProtKB">
        <authorList>
            <consortium name="RefSeq"/>
        </authorList>
    </citation>
    <scope>IDENTIFICATION</scope>
    <source>
        <tissue evidence="4">Whole organism</tissue>
    </source>
</reference>
<dbReference type="Proteomes" id="UP000694843">
    <property type="component" value="Unplaced"/>
</dbReference>
<sequence length="170" mass="18587">MSAHVWSVVLAVLMLNGKSLCFPSGAPSITCGIYMPHHGAAPQPPSSNPYAVVASSRRYNIEENGGQIEVNVTSLSGKEEFKGFVVAAYDEDQQPFGYFLPSHHAHQIPHCDKQNNAHSKKLVTLFWRPPTEGAPTTGAVIFKATVVRSYHHFWVNIISTNRADIALSST</sequence>
<dbReference type="InterPro" id="IPR051237">
    <property type="entry name" value="Ferric-chelate_Red/DefProt"/>
</dbReference>
<evidence type="ECO:0000259" key="2">
    <source>
        <dbReference type="Pfam" id="PF02014"/>
    </source>
</evidence>
<organism evidence="3 4">
    <name type="scientific">Hyalella azteca</name>
    <name type="common">Amphipod</name>
    <dbReference type="NCBI Taxonomy" id="294128"/>
    <lineage>
        <taxon>Eukaryota</taxon>
        <taxon>Metazoa</taxon>
        <taxon>Ecdysozoa</taxon>
        <taxon>Arthropoda</taxon>
        <taxon>Crustacea</taxon>
        <taxon>Multicrustacea</taxon>
        <taxon>Malacostraca</taxon>
        <taxon>Eumalacostraca</taxon>
        <taxon>Peracarida</taxon>
        <taxon>Amphipoda</taxon>
        <taxon>Senticaudata</taxon>
        <taxon>Talitrida</taxon>
        <taxon>Talitroidea</taxon>
        <taxon>Hyalellidae</taxon>
        <taxon>Hyalella</taxon>
    </lineage>
</organism>
<dbReference type="Pfam" id="PF02014">
    <property type="entry name" value="Reeler"/>
    <property type="match status" value="1"/>
</dbReference>
<accession>A0A8B7NVJ1</accession>
<feature type="signal peptide" evidence="1">
    <location>
        <begin position="1"/>
        <end position="21"/>
    </location>
</feature>
<dbReference type="AlphaFoldDB" id="A0A8B7NVJ1"/>
<dbReference type="InterPro" id="IPR002861">
    <property type="entry name" value="Reeler_dom"/>
</dbReference>
<name>A0A8B7NVJ1_HYAAZ</name>
<dbReference type="InterPro" id="IPR042307">
    <property type="entry name" value="Reeler_sf"/>
</dbReference>
<dbReference type="PANTHER" id="PTHR45828:SF40">
    <property type="entry name" value="REELIN DOMAIN-CONTAINING PROTEIN"/>
    <property type="match status" value="1"/>
</dbReference>
<feature type="chain" id="PRO_5037954090" evidence="1">
    <location>
        <begin position="22"/>
        <end position="170"/>
    </location>
</feature>